<dbReference type="PROSITE" id="PS51967">
    <property type="entry name" value="COV_VIROPORIN_3A_CD"/>
    <property type="match status" value="1"/>
</dbReference>
<keyword evidence="2 6" id="KW-0812">Transmembrane</keyword>
<comment type="subcellular location">
    <subcellularLocation>
        <location evidence="1">Host membrane</location>
        <topology evidence="1">Multi-pass membrane protein</topology>
    </subcellularLocation>
</comment>
<feature type="transmembrane region" description="Helical" evidence="7">
    <location>
        <begin position="72"/>
        <end position="93"/>
    </location>
</feature>
<evidence type="ECO:0000256" key="5">
    <source>
        <dbReference type="ARBA" id="ARBA00023136"/>
    </source>
</evidence>
<protein>
    <recommendedName>
        <fullName evidence="11">Accessory protein</fullName>
    </recommendedName>
</protein>
<evidence type="ECO:0000256" key="2">
    <source>
        <dbReference type="ARBA" id="ARBA00022692"/>
    </source>
</evidence>
<evidence type="ECO:0000256" key="3">
    <source>
        <dbReference type="ARBA" id="ARBA00022870"/>
    </source>
</evidence>
<dbReference type="GO" id="GO:0016020">
    <property type="term" value="C:membrane"/>
    <property type="evidence" value="ECO:0007669"/>
    <property type="project" value="UniProtKB-UniRule"/>
</dbReference>
<feature type="domain" description="CoV 3a-like viroporin CD" evidence="9">
    <location>
        <begin position="128"/>
        <end position="203"/>
    </location>
</feature>
<evidence type="ECO:0000256" key="7">
    <source>
        <dbReference type="SAM" id="Phobius"/>
    </source>
</evidence>
<feature type="transmembrane region" description="Helical" evidence="7">
    <location>
        <begin position="113"/>
        <end position="132"/>
    </location>
</feature>
<evidence type="ECO:0000256" key="4">
    <source>
        <dbReference type="ARBA" id="ARBA00022989"/>
    </source>
</evidence>
<keyword evidence="4 6" id="KW-1133">Transmembrane helix</keyword>
<proteinExistence type="predicted"/>
<dbReference type="InterPro" id="IPR046446">
    <property type="entry name" value="a/bCoV_VIROPORIN_3A-like_CD"/>
</dbReference>
<evidence type="ECO:0000259" key="8">
    <source>
        <dbReference type="PROSITE" id="PS51966"/>
    </source>
</evidence>
<dbReference type="GO" id="GO:0033644">
    <property type="term" value="C:host cell membrane"/>
    <property type="evidence" value="ECO:0007669"/>
    <property type="project" value="UniProtKB-SubCell"/>
</dbReference>
<feature type="transmembrane region" description="Helical" evidence="7">
    <location>
        <begin position="41"/>
        <end position="60"/>
    </location>
</feature>
<name>A0A5J6DDY7_9ALPC</name>
<dbReference type="InterPro" id="IPR046445">
    <property type="entry name" value="a/bCoV_VIROPORIN_3A-like_TM"/>
</dbReference>
<evidence type="ECO:0000256" key="1">
    <source>
        <dbReference type="ARBA" id="ARBA00004301"/>
    </source>
</evidence>
<evidence type="ECO:0000259" key="9">
    <source>
        <dbReference type="PROSITE" id="PS51967"/>
    </source>
</evidence>
<feature type="domain" description="CoV 3a-like viroporin TM" evidence="8">
    <location>
        <begin position="34"/>
        <end position="124"/>
    </location>
</feature>
<dbReference type="Pfam" id="PF03053">
    <property type="entry name" value="Corona_NS3b"/>
    <property type="match status" value="1"/>
</dbReference>
<dbReference type="PROSITE" id="PS51966">
    <property type="entry name" value="COV_VIROPORIN_3A_TM"/>
    <property type="match status" value="1"/>
</dbReference>
<evidence type="ECO:0000313" key="10">
    <source>
        <dbReference type="EMBL" id="QER90705.1"/>
    </source>
</evidence>
<dbReference type="InterPro" id="IPR004293">
    <property type="entry name" value="Coronavirus_Orf3a/b"/>
</dbReference>
<accession>A0A5J6DDY7</accession>
<reference evidence="10" key="1">
    <citation type="journal article" date="2019" name="Vector Borne Zoonotic Dis.">
        <title>First Report of Coronaviruses in Northern European Bats.</title>
        <authorList>
            <person name="Kivisto I."/>
            <person name="Tidenberg E.M."/>
            <person name="Lilley T."/>
            <person name="Suominen K."/>
            <person name="Forbes K.M."/>
            <person name="Vapalahti O."/>
            <person name="Huovilainen A."/>
            <person name="Sironen T."/>
        </authorList>
    </citation>
    <scope>NUCLEOTIDE SEQUENCE</scope>
    <source>
        <strain evidence="10">BtCoV/008_16/M.bra/FIN/2016</strain>
    </source>
</reference>
<keyword evidence="3 6" id="KW-1043">Host membrane</keyword>
<evidence type="ECO:0000256" key="6">
    <source>
        <dbReference type="PROSITE-ProRule" id="PRU01311"/>
    </source>
</evidence>
<keyword evidence="5 6" id="KW-0472">Membrane</keyword>
<dbReference type="EMBL" id="MN065811">
    <property type="protein sequence ID" value="QER90705.1"/>
    <property type="molecule type" value="Genomic_RNA"/>
</dbReference>
<organism evidence="10">
    <name type="scientific">Bat alphacoronavirus</name>
    <dbReference type="NCBI Taxonomy" id="2419667"/>
    <lineage>
        <taxon>Viruses</taxon>
        <taxon>Riboviria</taxon>
        <taxon>Orthornavirae</taxon>
        <taxon>Pisuviricota</taxon>
        <taxon>Pisoniviricetes</taxon>
        <taxon>Nidovirales</taxon>
        <taxon>Cornidovirineae</taxon>
        <taxon>Coronaviridae</taxon>
        <taxon>Orthocoronavirinae</taxon>
        <taxon>Alphacoronavirus</taxon>
    </lineage>
</organism>
<evidence type="ECO:0008006" key="11">
    <source>
        <dbReference type="Google" id="ProtNLM"/>
    </source>
</evidence>
<sequence length="224" mass="25610">MFLGLFQYTIDTVVQNTVESANLSDEAVRHFEEQVVPLRQASHITGFLLTSVFVYFFALFHASTLRRNYLLLFARLAALLFYVPILVVCGAYIDAVVISTAIAGRLLFVSYYAWRYSTHLFIVFNTTTLMFLDGRATYFNGNSFVVLEGGDHYIRFGSDFVPFVSRDTVYLAIRGRSEHDIQLLRTVELFDGKNLYIFSRCEIVGITNSCFEQIQLDEYATVSE</sequence>